<sequence length="378" mass="41798">MNHLRAETASAPDMRPATIADIPALLEIEAACFDSDRLTRRSFHRMLTRAKASLFVAETAGGKILGYGLVLFHAGTALARLYSIAVRPEAAGAGVGTALIEHAETVTREHDCVALRLEVRADNAAAIALYERLGYRRLRVLPHYYEDDGDGWRYEKRLHWVPGANGPQIPYIHQTTEFTCGPASLMMAMAALKPGSVPDPDEELRIWREATTIFMTSGHGGCGPRGLALAAHHRGFRAWVCISQEGTLFIDTVRSPVKKQVLQRVQTMLSKDLNQAGVPVDVTRTTPDDLEQAIIDGWIPLLLVSSYRFNAEKAPHWVVVTGVDDRFIMVHDPDMDEDLLKSDMDCTHVPIPRSAFTSMTRFGRSRLQAVVYIANGEA</sequence>
<accession>A0A8G2BFJ1</accession>
<dbReference type="PANTHER" id="PTHR43877">
    <property type="entry name" value="AMINOALKYLPHOSPHONATE N-ACETYLTRANSFERASE-RELATED-RELATED"/>
    <property type="match status" value="1"/>
</dbReference>
<dbReference type="RefSeq" id="WP_051245013.1">
    <property type="nucleotide sequence ID" value="NZ_FNBW01000003.1"/>
</dbReference>
<dbReference type="NCBIfam" id="TIGR01575">
    <property type="entry name" value="rimI"/>
    <property type="match status" value="1"/>
</dbReference>
<dbReference type="Gene3D" id="3.40.630.30">
    <property type="match status" value="1"/>
</dbReference>
<keyword evidence="2" id="KW-0012">Acyltransferase</keyword>
<dbReference type="Pfam" id="PF00583">
    <property type="entry name" value="Acetyltransf_1"/>
    <property type="match status" value="1"/>
</dbReference>
<protein>
    <submittedName>
        <fullName evidence="4">Ribosomal-protein-alanine acetyltransferase</fullName>
    </submittedName>
</protein>
<dbReference type="InterPro" id="IPR006464">
    <property type="entry name" value="AcTrfase_RimI/Ard1"/>
</dbReference>
<organism evidence="4 5">
    <name type="scientific">Thalassobaculum litoreum DSM 18839</name>
    <dbReference type="NCBI Taxonomy" id="1123362"/>
    <lineage>
        <taxon>Bacteria</taxon>
        <taxon>Pseudomonadati</taxon>
        <taxon>Pseudomonadota</taxon>
        <taxon>Alphaproteobacteria</taxon>
        <taxon>Rhodospirillales</taxon>
        <taxon>Thalassobaculaceae</taxon>
        <taxon>Thalassobaculum</taxon>
    </lineage>
</organism>
<dbReference type="GO" id="GO:0008080">
    <property type="term" value="F:N-acetyltransferase activity"/>
    <property type="evidence" value="ECO:0007669"/>
    <property type="project" value="InterPro"/>
</dbReference>
<dbReference type="InterPro" id="IPR050832">
    <property type="entry name" value="Bact_Acetyltransf"/>
</dbReference>
<evidence type="ECO:0000313" key="5">
    <source>
        <dbReference type="Proteomes" id="UP000198615"/>
    </source>
</evidence>
<dbReference type="PANTHER" id="PTHR43877:SF1">
    <property type="entry name" value="ACETYLTRANSFERASE"/>
    <property type="match status" value="1"/>
</dbReference>
<dbReference type="Proteomes" id="UP000198615">
    <property type="component" value="Unassembled WGS sequence"/>
</dbReference>
<dbReference type="SUPFAM" id="SSF55729">
    <property type="entry name" value="Acyl-CoA N-acyltransferases (Nat)"/>
    <property type="match status" value="1"/>
</dbReference>
<gene>
    <name evidence="4" type="ORF">SAMN05660686_01162</name>
</gene>
<evidence type="ECO:0000259" key="3">
    <source>
        <dbReference type="PROSITE" id="PS51186"/>
    </source>
</evidence>
<proteinExistence type="predicted"/>
<dbReference type="Gene3D" id="3.90.70.10">
    <property type="entry name" value="Cysteine proteinases"/>
    <property type="match status" value="1"/>
</dbReference>
<dbReference type="CDD" id="cd04301">
    <property type="entry name" value="NAT_SF"/>
    <property type="match status" value="1"/>
</dbReference>
<keyword evidence="1 4" id="KW-0808">Transferase</keyword>
<dbReference type="PROSITE" id="PS51186">
    <property type="entry name" value="GNAT"/>
    <property type="match status" value="1"/>
</dbReference>
<dbReference type="InterPro" id="IPR000182">
    <property type="entry name" value="GNAT_dom"/>
</dbReference>
<dbReference type="InterPro" id="IPR021770">
    <property type="entry name" value="DUF3335"/>
</dbReference>
<comment type="caution">
    <text evidence="4">The sequence shown here is derived from an EMBL/GenBank/DDBJ whole genome shotgun (WGS) entry which is preliminary data.</text>
</comment>
<keyword evidence="5" id="KW-1185">Reference proteome</keyword>
<evidence type="ECO:0000256" key="1">
    <source>
        <dbReference type="ARBA" id="ARBA00022679"/>
    </source>
</evidence>
<feature type="domain" description="N-acetyltransferase" evidence="3">
    <location>
        <begin position="12"/>
        <end position="159"/>
    </location>
</feature>
<name>A0A8G2BFJ1_9PROT</name>
<dbReference type="InterPro" id="IPR016181">
    <property type="entry name" value="Acyl_CoA_acyltransferase"/>
</dbReference>
<dbReference type="AlphaFoldDB" id="A0A8G2BFJ1"/>
<evidence type="ECO:0000256" key="2">
    <source>
        <dbReference type="ARBA" id="ARBA00023315"/>
    </source>
</evidence>
<evidence type="ECO:0000313" key="4">
    <source>
        <dbReference type="EMBL" id="SDF39911.1"/>
    </source>
</evidence>
<dbReference type="Pfam" id="PF11814">
    <property type="entry name" value="DUF3335"/>
    <property type="match status" value="1"/>
</dbReference>
<dbReference type="EMBL" id="FNBW01000003">
    <property type="protein sequence ID" value="SDF39911.1"/>
    <property type="molecule type" value="Genomic_DNA"/>
</dbReference>
<reference evidence="4 5" key="1">
    <citation type="submission" date="2016-10" db="EMBL/GenBank/DDBJ databases">
        <authorList>
            <person name="Varghese N."/>
            <person name="Submissions S."/>
        </authorList>
    </citation>
    <scope>NUCLEOTIDE SEQUENCE [LARGE SCALE GENOMIC DNA]</scope>
    <source>
        <strain evidence="4 5">DSM 18839</strain>
    </source>
</reference>